<gene>
    <name evidence="5" type="ORF">M419DRAFT_91403</name>
</gene>
<sequence length="973" mass="108483">MPNEAVSDETTISTIHITKSLRNVPPKINKLQQAVIDRLAPVIASDAEYHPGGDVYGGHSECLPHTREQLLNDICDWLDESDAPQKHLYWLQGKAGTGKSTIARTVVSRMSRKKRVVANFFFKRGEGDRSRLKRFFTTISAQLVRKLPGLAQMVQDALESEPSLPEQDPRVQFRKLIKEPLQMQTSCHDKAIVIVVDALDECDSKEDLVALVQQLSKSIVRTQGYQSSSGQLLVKYFVTSRLDRHTSSALHIVSEEKCEKIELERATSGTTKQDIECYFKIRLQKIDGFLNPLSESDPWSNPADVGILKKLADRADPLFEFAAAACRYIAQPTVPGGPRLLIQDILDSNSYGDLDGVYLPILRRRFVNLKGPLRDRAWAAFEDVIGTVVFLADSVTVHCLAMLSGQDEQAVRQELLLFESVLVVPRKQDSSLPITLFHESFRDFLIGPEASEEFKLDMQKTHMRLATRCLEVLRGTLKENLCNLKSPGTHRSEVDDETIRTSISEEAKYACRFWAYHLKRCGLQLIDGDNWHLFLSSRFLHWLEALSLLGRFSEIMPLIRELEAIIHVLKAFLDDAHRFIQYFGQTINAAPLQIYSSALTFCPTESVIRKSFVACLPEWITRTPIVEAQWSACLQTLEDHEARVTSIAFSPEGLLACEDRHKNVKIWDIRSGTCLHTLPILGSASISLISHYEFVLSSDGQWLALVGEQHVELFHISSEDSHSFNMLPPYSASIRHAFFSRDNRYFAVCRQGGDIQICDVASATVLQIRRDGLGIPETATISPDGRLLATGDNIGTIVIWEWKEDICLRPITEHGGRIHSLAFSPDGARLASASADRTVKIWDVSILMHNEGSESVGSDMVSLALNGQRFITSTSGASSGHLWDNYGRECAGISFEGMEARGIQVSANGNMCAAFSDEDIILWDMETGGSLPMTNYSGSIFDPSICSIALSADGGRLVAGTEYGTVEVWESRT</sequence>
<dbReference type="SUPFAM" id="SSF50978">
    <property type="entry name" value="WD40 repeat-like"/>
    <property type="match status" value="1"/>
</dbReference>
<dbReference type="PANTHER" id="PTHR44019">
    <property type="entry name" value="WD REPEAT-CONTAINING PROTEIN 55"/>
    <property type="match status" value="1"/>
</dbReference>
<dbReference type="InterPro" id="IPR050505">
    <property type="entry name" value="WDR55/POC1"/>
</dbReference>
<dbReference type="PROSITE" id="PS00678">
    <property type="entry name" value="WD_REPEATS_1"/>
    <property type="match status" value="1"/>
</dbReference>
<dbReference type="HOGENOM" id="CLU_000288_6_0_1"/>
<evidence type="ECO:0000256" key="1">
    <source>
        <dbReference type="ARBA" id="ARBA00022574"/>
    </source>
</evidence>
<dbReference type="SUPFAM" id="SSF52540">
    <property type="entry name" value="P-loop containing nucleoside triphosphate hydrolases"/>
    <property type="match status" value="1"/>
</dbReference>
<dbReference type="InterPro" id="IPR015943">
    <property type="entry name" value="WD40/YVTN_repeat-like_dom_sf"/>
</dbReference>
<evidence type="ECO:0000259" key="4">
    <source>
        <dbReference type="PROSITE" id="PS50837"/>
    </source>
</evidence>
<evidence type="ECO:0000256" key="2">
    <source>
        <dbReference type="ARBA" id="ARBA00022737"/>
    </source>
</evidence>
<feature type="repeat" description="WD" evidence="3">
    <location>
        <begin position="811"/>
        <end position="845"/>
    </location>
</feature>
<dbReference type="PANTHER" id="PTHR44019:SF8">
    <property type="entry name" value="POC1 CENTRIOLAR PROTEIN HOMOLOG"/>
    <property type="match status" value="1"/>
</dbReference>
<dbReference type="PROSITE" id="PS50082">
    <property type="entry name" value="WD_REPEATS_2"/>
    <property type="match status" value="3"/>
</dbReference>
<dbReference type="Pfam" id="PF24883">
    <property type="entry name" value="NPHP3_N"/>
    <property type="match status" value="1"/>
</dbReference>
<feature type="repeat" description="WD" evidence="3">
    <location>
        <begin position="637"/>
        <end position="677"/>
    </location>
</feature>
<dbReference type="Gene3D" id="2.130.10.10">
    <property type="entry name" value="YVTN repeat-like/Quinoprotein amine dehydrogenase"/>
    <property type="match status" value="2"/>
</dbReference>
<dbReference type="PROSITE" id="PS50837">
    <property type="entry name" value="NACHT"/>
    <property type="match status" value="1"/>
</dbReference>
<keyword evidence="2" id="KW-0677">Repeat</keyword>
<keyword evidence="1 3" id="KW-0853">WD repeat</keyword>
<dbReference type="InterPro" id="IPR027417">
    <property type="entry name" value="P-loop_NTPase"/>
</dbReference>
<dbReference type="AlphaFoldDB" id="A0A024RZ92"/>
<evidence type="ECO:0000313" key="6">
    <source>
        <dbReference type="Proteomes" id="UP000024376"/>
    </source>
</evidence>
<proteinExistence type="predicted"/>
<dbReference type="OrthoDB" id="538223at2759"/>
<protein>
    <submittedName>
        <fullName evidence="5">WD40 repeat-like protein</fullName>
    </submittedName>
</protein>
<name>A0A024RZ92_HYPJR</name>
<dbReference type="SMART" id="SM00320">
    <property type="entry name" value="WD40"/>
    <property type="match status" value="6"/>
</dbReference>
<evidence type="ECO:0000313" key="5">
    <source>
        <dbReference type="EMBL" id="ETR97485.1"/>
    </source>
</evidence>
<dbReference type="PROSITE" id="PS50294">
    <property type="entry name" value="WD_REPEATS_REGION"/>
    <property type="match status" value="2"/>
</dbReference>
<dbReference type="KEGG" id="trr:M419DRAFT_91403"/>
<evidence type="ECO:0000256" key="3">
    <source>
        <dbReference type="PROSITE-ProRule" id="PRU00221"/>
    </source>
</evidence>
<dbReference type="InterPro" id="IPR036322">
    <property type="entry name" value="WD40_repeat_dom_sf"/>
</dbReference>
<feature type="repeat" description="WD" evidence="3">
    <location>
        <begin position="945"/>
        <end position="973"/>
    </location>
</feature>
<dbReference type="Pfam" id="PF00400">
    <property type="entry name" value="WD40"/>
    <property type="match status" value="2"/>
</dbReference>
<dbReference type="EMBL" id="KI911170">
    <property type="protein sequence ID" value="ETR97485.1"/>
    <property type="molecule type" value="Genomic_DNA"/>
</dbReference>
<reference evidence="6" key="1">
    <citation type="journal article" date="2013" name="Ind. Biotechnol.">
        <title>Comparative genomics analysis of Trichoderma reesei strains.</title>
        <authorList>
            <person name="Koike H."/>
            <person name="Aerts A."/>
            <person name="LaButti K."/>
            <person name="Grigoriev I.V."/>
            <person name="Baker S.E."/>
        </authorList>
    </citation>
    <scope>NUCLEOTIDE SEQUENCE [LARGE SCALE GENOMIC DNA]</scope>
    <source>
        <strain evidence="6">ATCC 56765 / BCRC 32924 / NRRL 11460 / Rut C-30</strain>
    </source>
</reference>
<dbReference type="InterPro" id="IPR019775">
    <property type="entry name" value="WD40_repeat_CS"/>
</dbReference>
<dbReference type="Gene3D" id="3.40.50.300">
    <property type="entry name" value="P-loop containing nucleotide triphosphate hydrolases"/>
    <property type="match status" value="1"/>
</dbReference>
<organism evidence="5 6">
    <name type="scientific">Hypocrea jecorina (strain ATCC 56765 / BCRC 32924 / NRRL 11460 / Rut C-30)</name>
    <name type="common">Trichoderma reesei</name>
    <dbReference type="NCBI Taxonomy" id="1344414"/>
    <lineage>
        <taxon>Eukaryota</taxon>
        <taxon>Fungi</taxon>
        <taxon>Dikarya</taxon>
        <taxon>Ascomycota</taxon>
        <taxon>Pezizomycotina</taxon>
        <taxon>Sordariomycetes</taxon>
        <taxon>Hypocreomycetidae</taxon>
        <taxon>Hypocreales</taxon>
        <taxon>Hypocreaceae</taxon>
        <taxon>Trichoderma</taxon>
    </lineage>
</organism>
<feature type="domain" description="NACHT" evidence="4">
    <location>
        <begin position="87"/>
        <end position="241"/>
    </location>
</feature>
<dbReference type="Proteomes" id="UP000024376">
    <property type="component" value="Unassembled WGS sequence"/>
</dbReference>
<dbReference type="InterPro" id="IPR007111">
    <property type="entry name" value="NACHT_NTPase"/>
</dbReference>
<dbReference type="InterPro" id="IPR001680">
    <property type="entry name" value="WD40_rpt"/>
</dbReference>
<dbReference type="InterPro" id="IPR056884">
    <property type="entry name" value="NPHP3-like_N"/>
</dbReference>
<accession>A0A024RZ92</accession>
<feature type="non-terminal residue" evidence="5">
    <location>
        <position position="973"/>
    </location>
</feature>